<dbReference type="Proteomes" id="UP001152795">
    <property type="component" value="Unassembled WGS sequence"/>
</dbReference>
<dbReference type="EMBL" id="CACRXK020004665">
    <property type="protein sequence ID" value="CAB4003568.1"/>
    <property type="molecule type" value="Genomic_DNA"/>
</dbReference>
<dbReference type="Pfam" id="PF12680">
    <property type="entry name" value="SnoaL_2"/>
    <property type="match status" value="1"/>
</dbReference>
<evidence type="ECO:0000259" key="1">
    <source>
        <dbReference type="Pfam" id="PF12680"/>
    </source>
</evidence>
<dbReference type="SUPFAM" id="SSF54427">
    <property type="entry name" value="NTF2-like"/>
    <property type="match status" value="1"/>
</dbReference>
<gene>
    <name evidence="2" type="ORF">PACLA_8A027335</name>
</gene>
<dbReference type="OrthoDB" id="10045313at2759"/>
<evidence type="ECO:0000313" key="3">
    <source>
        <dbReference type="Proteomes" id="UP001152795"/>
    </source>
</evidence>
<feature type="domain" description="SnoaL-like" evidence="1">
    <location>
        <begin position="12"/>
        <end position="115"/>
    </location>
</feature>
<name>A0A6S7ILT3_PARCT</name>
<organism evidence="2 3">
    <name type="scientific">Paramuricea clavata</name>
    <name type="common">Red gorgonian</name>
    <name type="synonym">Violescent sea-whip</name>
    <dbReference type="NCBI Taxonomy" id="317549"/>
    <lineage>
        <taxon>Eukaryota</taxon>
        <taxon>Metazoa</taxon>
        <taxon>Cnidaria</taxon>
        <taxon>Anthozoa</taxon>
        <taxon>Octocorallia</taxon>
        <taxon>Malacalcyonacea</taxon>
        <taxon>Plexauridae</taxon>
        <taxon>Paramuricea</taxon>
    </lineage>
</organism>
<proteinExistence type="predicted"/>
<protein>
    <recommendedName>
        <fullName evidence="1">SnoaL-like domain-containing protein</fullName>
    </recommendedName>
</protein>
<dbReference type="AlphaFoldDB" id="A0A6S7ILT3"/>
<comment type="caution">
    <text evidence="2">The sequence shown here is derived from an EMBL/GenBank/DDBJ whole genome shotgun (WGS) entry which is preliminary data.</text>
</comment>
<evidence type="ECO:0000313" key="2">
    <source>
        <dbReference type="EMBL" id="CAB4003568.1"/>
    </source>
</evidence>
<dbReference type="InterPro" id="IPR037401">
    <property type="entry name" value="SnoaL-like"/>
</dbReference>
<dbReference type="Gene3D" id="3.10.450.50">
    <property type="match status" value="1"/>
</dbReference>
<dbReference type="InterPro" id="IPR032710">
    <property type="entry name" value="NTF2-like_dom_sf"/>
</dbReference>
<reference evidence="2" key="1">
    <citation type="submission" date="2020-04" db="EMBL/GenBank/DDBJ databases">
        <authorList>
            <person name="Alioto T."/>
            <person name="Alioto T."/>
            <person name="Gomez Garrido J."/>
        </authorList>
    </citation>
    <scope>NUCLEOTIDE SEQUENCE</scope>
    <source>
        <strain evidence="2">A484AB</strain>
    </source>
</reference>
<keyword evidence="3" id="KW-1185">Reference proteome</keyword>
<sequence length="132" mass="14528">MADVKAELQSRVTKFGECFMNKKPEEIVNFYTEDCLVLAPGAPAVQGREALKAFFGELVKCFEKVGKIENNVLEVLSMDADLATSINTDTSYDADGKTVVTNKSLTVWKKVDGLWQIHWAAWNGDKAAPTPA</sequence>
<accession>A0A6S7ILT3</accession>